<feature type="region of interest" description="Disordered" evidence="1">
    <location>
        <begin position="180"/>
        <end position="212"/>
    </location>
</feature>
<dbReference type="AlphaFoldDB" id="A0A0F9QMU0"/>
<comment type="caution">
    <text evidence="2">The sequence shown here is derived from an EMBL/GenBank/DDBJ whole genome shotgun (WGS) entry which is preliminary data.</text>
</comment>
<evidence type="ECO:0000313" key="2">
    <source>
        <dbReference type="EMBL" id="KKN38307.1"/>
    </source>
</evidence>
<sequence length="212" mass="24172">MNRLFISLMILSLIPGMMLAQESKVDLGISVSDGKLRGFYLAVSDYYGVSGRAVVATKERYRLRDEELPVVYFLSARARVAPSVIIGLRIKGLSWLDVTFHYGLTPEIFYVPVTVQKIGPPYGKAYGHFKKYRSKKEWKKIVLNDYEVADLVNLRFISEHYKIKPEAVIKMRSQGKNFLTINEENRKGKAKAKGKPGKEKKVKAGKKKVKRK</sequence>
<reference evidence="2" key="1">
    <citation type="journal article" date="2015" name="Nature">
        <title>Complex archaea that bridge the gap between prokaryotes and eukaryotes.</title>
        <authorList>
            <person name="Spang A."/>
            <person name="Saw J.H."/>
            <person name="Jorgensen S.L."/>
            <person name="Zaremba-Niedzwiedzka K."/>
            <person name="Martijn J."/>
            <person name="Lind A.E."/>
            <person name="van Eijk R."/>
            <person name="Schleper C."/>
            <person name="Guy L."/>
            <person name="Ettema T.J."/>
        </authorList>
    </citation>
    <scope>NUCLEOTIDE SEQUENCE</scope>
</reference>
<gene>
    <name evidence="2" type="ORF">LCGC14_0754870</name>
</gene>
<accession>A0A0F9QMU0</accession>
<proteinExistence type="predicted"/>
<feature type="compositionally biased region" description="Basic residues" evidence="1">
    <location>
        <begin position="188"/>
        <end position="212"/>
    </location>
</feature>
<dbReference type="EMBL" id="LAZR01001839">
    <property type="protein sequence ID" value="KKN38307.1"/>
    <property type="molecule type" value="Genomic_DNA"/>
</dbReference>
<name>A0A0F9QMU0_9ZZZZ</name>
<evidence type="ECO:0000256" key="1">
    <source>
        <dbReference type="SAM" id="MobiDB-lite"/>
    </source>
</evidence>
<organism evidence="2">
    <name type="scientific">marine sediment metagenome</name>
    <dbReference type="NCBI Taxonomy" id="412755"/>
    <lineage>
        <taxon>unclassified sequences</taxon>
        <taxon>metagenomes</taxon>
        <taxon>ecological metagenomes</taxon>
    </lineage>
</organism>
<protein>
    <submittedName>
        <fullName evidence="2">Uncharacterized protein</fullName>
    </submittedName>
</protein>